<dbReference type="AlphaFoldDB" id="A0A1Q5UA12"/>
<organism evidence="1 2">
    <name type="scientific">Penicillium subrubescens</name>
    <dbReference type="NCBI Taxonomy" id="1316194"/>
    <lineage>
        <taxon>Eukaryota</taxon>
        <taxon>Fungi</taxon>
        <taxon>Dikarya</taxon>
        <taxon>Ascomycota</taxon>
        <taxon>Pezizomycotina</taxon>
        <taxon>Eurotiomycetes</taxon>
        <taxon>Eurotiomycetidae</taxon>
        <taxon>Eurotiales</taxon>
        <taxon>Aspergillaceae</taxon>
        <taxon>Penicillium</taxon>
    </lineage>
</organism>
<name>A0A1Q5UA12_9EURO</name>
<dbReference type="EMBL" id="MNBE01000552">
    <property type="protein sequence ID" value="OKP09309.1"/>
    <property type="molecule type" value="Genomic_DNA"/>
</dbReference>
<protein>
    <submittedName>
        <fullName evidence="1">Uncharacterized protein</fullName>
    </submittedName>
</protein>
<accession>A0A1Q5UA12</accession>
<comment type="caution">
    <text evidence="1">The sequence shown here is derived from an EMBL/GenBank/DDBJ whole genome shotgun (WGS) entry which is preliminary data.</text>
</comment>
<proteinExistence type="predicted"/>
<evidence type="ECO:0000313" key="1">
    <source>
        <dbReference type="EMBL" id="OKP09309.1"/>
    </source>
</evidence>
<dbReference type="STRING" id="1316194.A0A1Q5UA12"/>
<keyword evidence="2" id="KW-1185">Reference proteome</keyword>
<sequence length="355" mass="39848">MAQFTMGSFARWSSSMRLSVATQTRSYASKSAIPKFSSTSSPELDQLLYRFREDRFIPSGLPNQQRRNMFKEKHRQRLEDEPITVAISETEDFTLRPMRINELPTKKDAYEVLRLIAATNEWKALVPFLSGMYMSNLRLNTNRFAQIVRKASEAGKLPVIMECIRQGHRTGFHLRDLTVVQRLFYDIHILAQSADFKGPAVTKALNMAKQAVDLMDQDVETHTSLARAENPKHQPFVIGTLLELSAARAINEFGGKDQANEVLSYARKLVVSWPIVKEQGELAGGVSSASERAQQIIAVYNGLRLSLSIHGLALDNTLHDSVTACLTEAKTELESLVDTVEQTHVQESVRTILNA</sequence>
<evidence type="ECO:0000313" key="2">
    <source>
        <dbReference type="Proteomes" id="UP000186955"/>
    </source>
</evidence>
<reference evidence="1 2" key="1">
    <citation type="submission" date="2016-10" db="EMBL/GenBank/DDBJ databases">
        <title>Genome sequence of the ascomycete fungus Penicillium subrubescens.</title>
        <authorList>
            <person name="De Vries R.P."/>
            <person name="Peng M."/>
            <person name="Dilokpimol A."/>
            <person name="Hilden K."/>
            <person name="Makela M.R."/>
            <person name="Grigoriev I."/>
            <person name="Riley R."/>
            <person name="Granchi Z."/>
        </authorList>
    </citation>
    <scope>NUCLEOTIDE SEQUENCE [LARGE SCALE GENOMIC DNA]</scope>
    <source>
        <strain evidence="1 2">CBS 132785</strain>
    </source>
</reference>
<dbReference type="OrthoDB" id="5405126at2759"/>
<dbReference type="Proteomes" id="UP000186955">
    <property type="component" value="Unassembled WGS sequence"/>
</dbReference>
<gene>
    <name evidence="1" type="ORF">PENSUB_5395</name>
</gene>